<comment type="caution">
    <text evidence="2">The sequence shown here is derived from an EMBL/GenBank/DDBJ whole genome shotgun (WGS) entry which is preliminary data.</text>
</comment>
<organism evidence="2 3">
    <name type="scientific">candidate division Kazan bacterium</name>
    <dbReference type="NCBI Taxonomy" id="2202143"/>
    <lineage>
        <taxon>Bacteria</taxon>
        <taxon>Bacteria division Kazan-3B-28</taxon>
    </lineage>
</organism>
<feature type="transmembrane region" description="Helical" evidence="1">
    <location>
        <begin position="896"/>
        <end position="916"/>
    </location>
</feature>
<dbReference type="EMBL" id="QMNG01000011">
    <property type="protein sequence ID" value="RLC37133.1"/>
    <property type="molecule type" value="Genomic_DNA"/>
</dbReference>
<dbReference type="Proteomes" id="UP000281261">
    <property type="component" value="Unassembled WGS sequence"/>
</dbReference>
<dbReference type="SUPFAM" id="SSF82866">
    <property type="entry name" value="Multidrug efflux transporter AcrB transmembrane domain"/>
    <property type="match status" value="2"/>
</dbReference>
<dbReference type="SUPFAM" id="SSF82693">
    <property type="entry name" value="Multidrug efflux transporter AcrB pore domain, PN1, PN2, PC1 and PC2 subdomains"/>
    <property type="match status" value="3"/>
</dbReference>
<feature type="transmembrane region" description="Helical" evidence="1">
    <location>
        <begin position="336"/>
        <end position="352"/>
    </location>
</feature>
<gene>
    <name evidence="2" type="ORF">DRH29_02940</name>
</gene>
<feature type="transmembrane region" description="Helical" evidence="1">
    <location>
        <begin position="12"/>
        <end position="34"/>
    </location>
</feature>
<protein>
    <submittedName>
        <fullName evidence="2">AcrB/AcrD/AcrF family protein</fullName>
    </submittedName>
</protein>
<evidence type="ECO:0000313" key="2">
    <source>
        <dbReference type="EMBL" id="RLC37133.1"/>
    </source>
</evidence>
<accession>A0A420ZCK0</accession>
<feature type="transmembrane region" description="Helical" evidence="1">
    <location>
        <begin position="968"/>
        <end position="987"/>
    </location>
</feature>
<dbReference type="SUPFAM" id="SSF82714">
    <property type="entry name" value="Multidrug efflux transporter AcrB TolC docking domain, DN and DC subdomains"/>
    <property type="match status" value="2"/>
</dbReference>
<feature type="transmembrane region" description="Helical" evidence="1">
    <location>
        <begin position="431"/>
        <end position="451"/>
    </location>
</feature>
<keyword evidence="1" id="KW-1133">Transmembrane helix</keyword>
<dbReference type="Gene3D" id="1.20.1640.10">
    <property type="entry name" value="Multidrug efflux transporter AcrB transmembrane domain"/>
    <property type="match status" value="2"/>
</dbReference>
<feature type="transmembrane region" description="Helical" evidence="1">
    <location>
        <begin position="534"/>
        <end position="553"/>
    </location>
</feature>
<dbReference type="PANTHER" id="PTHR32063:SF0">
    <property type="entry name" value="SWARMING MOTILITY PROTEIN SWRC"/>
    <property type="match status" value="1"/>
</dbReference>
<dbReference type="InterPro" id="IPR001036">
    <property type="entry name" value="Acrflvin-R"/>
</dbReference>
<keyword evidence="1" id="KW-0472">Membrane</keyword>
<proteinExistence type="predicted"/>
<dbReference type="Gene3D" id="3.30.70.1320">
    <property type="entry name" value="Multidrug efflux transporter AcrB pore domain like"/>
    <property type="match status" value="1"/>
</dbReference>
<reference evidence="2 3" key="1">
    <citation type="submission" date="2018-06" db="EMBL/GenBank/DDBJ databases">
        <title>Extensive metabolic versatility and redundancy in microbially diverse, dynamic hydrothermal sediments.</title>
        <authorList>
            <person name="Dombrowski N."/>
            <person name="Teske A."/>
            <person name="Baker B.J."/>
        </authorList>
    </citation>
    <scope>NUCLEOTIDE SEQUENCE [LARGE SCALE GENOMIC DNA]</scope>
    <source>
        <strain evidence="2">B79_G16</strain>
    </source>
</reference>
<dbReference type="GO" id="GO:0005886">
    <property type="term" value="C:plasma membrane"/>
    <property type="evidence" value="ECO:0007669"/>
    <property type="project" value="TreeGrafter"/>
</dbReference>
<dbReference type="Pfam" id="PF00873">
    <property type="entry name" value="ACR_tran"/>
    <property type="match status" value="1"/>
</dbReference>
<feature type="transmembrane region" description="Helical" evidence="1">
    <location>
        <begin position="385"/>
        <end position="410"/>
    </location>
</feature>
<evidence type="ECO:0000256" key="1">
    <source>
        <dbReference type="SAM" id="Phobius"/>
    </source>
</evidence>
<dbReference type="AlphaFoldDB" id="A0A420ZCK0"/>
<feature type="transmembrane region" description="Helical" evidence="1">
    <location>
        <begin position="866"/>
        <end position="884"/>
    </location>
</feature>
<dbReference type="PRINTS" id="PR00702">
    <property type="entry name" value="ACRIFLAVINRP"/>
</dbReference>
<evidence type="ECO:0000313" key="3">
    <source>
        <dbReference type="Proteomes" id="UP000281261"/>
    </source>
</evidence>
<dbReference type="Gene3D" id="3.30.70.1430">
    <property type="entry name" value="Multidrug efflux transporter AcrB pore domain"/>
    <property type="match status" value="2"/>
</dbReference>
<dbReference type="InterPro" id="IPR027463">
    <property type="entry name" value="AcrB_DN_DC_subdom"/>
</dbReference>
<feature type="transmembrane region" description="Helical" evidence="1">
    <location>
        <begin position="999"/>
        <end position="1025"/>
    </location>
</feature>
<name>A0A420ZCK0_UNCK3</name>
<sequence>MKLPEFSVNRPITTFMIFIGIVLLGVVALLMLPIDMLPNLEIPTLSVITVYRGASAEDIETKVTKVLEDNLATVPKIKEITSISNDNLSAISLRFEWGTDLDEAANDVRQGIDFAKRSLPDDAETPMLVKFDMSMMPILFFGITARESYADLRDIVDKRFCDRLKRIPGVAMTEIYGGMEREIKVEVDKQRLEACNIPIEQLVGILAAQNVAMPAGNLKVGVIDYLLRVPGEFETVADFENVVIGQSQTGNPLYLRDVARIEDSFKDINQHIRINREPALMVMVMKQSGANTVSVVKAIKKVLPGIEAELPEDVEISIAMDTSDFINRAIGNLKETLILALVFVMFVVWIFLRELRGSFIIGLTIPFSLLTAFILLFMLDYTINMMSLSAIIIAIGMVVDDAIVVYENIFRHRSEEGETRREASIFGASEVGLAVTAATFTLIAIYVPVMFVPGITGIMFRELSLAIIVVLAASLFSSLTLTPVLSSKFLKTKEQIEANEKKEGGLKDRLEQGFLRLGRLYKSTLSWSLGHKKVVIVGGAVLFFGSLLLLIVIDTEFMPAIDQGEFMGYVDLPVGTRLEETEKVMEQLEDMMEKSIPEMSLGYSMCGASEEGMGAIMGQRSGKNIISIGGKLVPKKERTRSDRDIMNDLRIQVVDIPGIKEIDFGSQDWMQMMLGSGKPVQVEIYGNDFEVTDSLARRIKVMMDRIPGLTDVTISRKPGKPELWVEVDRKKMAALGLNMAQVASAIRTQFYGTTATQFREKGEEYDTFVRLRAEDRSTLEDVLNANVMTPFGKLVPIRNFASIREELGPLTIERKDQVRVVNVGGGLYKRALGDVTADIKKGLKQIDLPMGATIAIGGSASDQAESFHWLALAFILGTILVYMIMAAQFESLLDPFIIIFSVPFAVAGSLWALFITGNTLSITSFIGIIMLVGIVVKNAIVLVDYANIMRRRGLAVQEALLITGPRRLRPVLMTAATTILGLLPMALKTGEGSEMWRPLAITVIGGLLLSTLVTLVFVPVIYSIFEERVRRYINVKLN</sequence>
<dbReference type="PANTHER" id="PTHR32063">
    <property type="match status" value="1"/>
</dbReference>
<keyword evidence="1" id="KW-0812">Transmembrane</keyword>
<feature type="transmembrane region" description="Helical" evidence="1">
    <location>
        <begin position="463"/>
        <end position="485"/>
    </location>
</feature>
<feature type="transmembrane region" description="Helical" evidence="1">
    <location>
        <begin position="359"/>
        <end position="379"/>
    </location>
</feature>
<dbReference type="GO" id="GO:0042910">
    <property type="term" value="F:xenobiotic transmembrane transporter activity"/>
    <property type="evidence" value="ECO:0007669"/>
    <property type="project" value="TreeGrafter"/>
</dbReference>
<dbReference type="Gene3D" id="3.30.70.1440">
    <property type="entry name" value="Multidrug efflux transporter AcrB pore domain"/>
    <property type="match status" value="1"/>
</dbReference>
<dbReference type="Gene3D" id="3.30.2090.10">
    <property type="entry name" value="Multidrug efflux transporter AcrB TolC docking domain, DN and DC subdomains"/>
    <property type="match status" value="2"/>
</dbReference>
<feature type="transmembrane region" description="Helical" evidence="1">
    <location>
        <begin position="922"/>
        <end position="947"/>
    </location>
</feature>